<dbReference type="InterPro" id="IPR008514">
    <property type="entry name" value="T6SS_Hcp"/>
</dbReference>
<dbReference type="PANTHER" id="PTHR36152">
    <property type="entry name" value="CYTOPLASMIC PROTEIN-RELATED"/>
    <property type="match status" value="1"/>
</dbReference>
<dbReference type="SUPFAM" id="SSF141452">
    <property type="entry name" value="Hcp1-like"/>
    <property type="match status" value="1"/>
</dbReference>
<sequence length="162" mass="17145">MAKDMFLKIDGIEGESGDDKHKNEIELLSFNWGMAQASSMHSGSGGGQGRVTVDDLSFIHFVDKATPILIQACMSGKHIPKAVLVVRKAGEKPLDYLKITMTDVLVTSVNPAGTNGDGEGLKASVGLAFSKVKVEYQPQGADGSPKGGAVVSEWDIKANKKV</sequence>
<proteinExistence type="predicted"/>
<evidence type="ECO:0000313" key="1">
    <source>
        <dbReference type="EMBL" id="QDQ27512.1"/>
    </source>
</evidence>
<accession>A0A516SH99</accession>
<dbReference type="InterPro" id="IPR053165">
    <property type="entry name" value="HSI-I_assembly_Hcp1"/>
</dbReference>
<dbReference type="InterPro" id="IPR036624">
    <property type="entry name" value="Hcp1-lik_sf"/>
</dbReference>
<dbReference type="OrthoDB" id="5066999at2"/>
<dbReference type="EMBL" id="CP041730">
    <property type="protein sequence ID" value="QDQ27512.1"/>
    <property type="molecule type" value="Genomic_DNA"/>
</dbReference>
<organism evidence="1 2">
    <name type="scientific">Chitinimonas arctica</name>
    <dbReference type="NCBI Taxonomy" id="2594795"/>
    <lineage>
        <taxon>Bacteria</taxon>
        <taxon>Pseudomonadati</taxon>
        <taxon>Pseudomonadota</taxon>
        <taxon>Betaproteobacteria</taxon>
        <taxon>Neisseriales</taxon>
        <taxon>Chitinibacteraceae</taxon>
        <taxon>Chitinimonas</taxon>
    </lineage>
</organism>
<dbReference type="RefSeq" id="WP_144278905.1">
    <property type="nucleotide sequence ID" value="NZ_CP041730.1"/>
</dbReference>
<name>A0A516SH99_9NEIS</name>
<gene>
    <name evidence="1" type="primary">hcp</name>
    <name evidence="1" type="ORF">FNU76_14745</name>
</gene>
<keyword evidence="2" id="KW-1185">Reference proteome</keyword>
<dbReference type="NCBIfam" id="TIGR03344">
    <property type="entry name" value="VI_effect_Hcp1"/>
    <property type="match status" value="1"/>
</dbReference>
<protein>
    <submittedName>
        <fullName evidence="1">Type VI secretion system tube protein Hcp</fullName>
    </submittedName>
</protein>
<dbReference type="KEGG" id="cari:FNU76_14745"/>
<dbReference type="AlphaFoldDB" id="A0A516SH99"/>
<evidence type="ECO:0000313" key="2">
    <source>
        <dbReference type="Proteomes" id="UP000317550"/>
    </source>
</evidence>
<dbReference type="PANTHER" id="PTHR36152:SF5">
    <property type="entry name" value="PROTEIN HCP1"/>
    <property type="match status" value="1"/>
</dbReference>
<dbReference type="Proteomes" id="UP000317550">
    <property type="component" value="Chromosome"/>
</dbReference>
<dbReference type="Gene3D" id="2.30.110.20">
    <property type="entry name" value="Hcp1-like"/>
    <property type="match status" value="1"/>
</dbReference>
<dbReference type="Pfam" id="PF05638">
    <property type="entry name" value="T6SS_HCP"/>
    <property type="match status" value="1"/>
</dbReference>
<reference evidence="2" key="1">
    <citation type="submission" date="2019-07" db="EMBL/GenBank/DDBJ databases">
        <title>Chitinimonas sp. nov., isolated from Ny-Alesund, arctica soil.</title>
        <authorList>
            <person name="Xu Q."/>
            <person name="Peng F."/>
        </authorList>
    </citation>
    <scope>NUCLEOTIDE SEQUENCE [LARGE SCALE GENOMIC DNA]</scope>
    <source>
        <strain evidence="2">R3-44</strain>
    </source>
</reference>